<dbReference type="Gene3D" id="1.10.530.10">
    <property type="match status" value="1"/>
</dbReference>
<comment type="function">
    <text evidence="8">Murein-degrading enzyme that degrades murein glycan strands and insoluble, high-molecular weight murein sacculi, with the concomitant formation of a 1,6-anhydromuramoyl product. Lytic transglycosylases (LTs) play an integral role in the metabolism of the peptidoglycan (PG) sacculus. Their lytic action creates space within the PG sacculus to allow for its expansion as well as for the insertion of various structures such as secretion systems and flagella.</text>
</comment>
<evidence type="ECO:0000256" key="4">
    <source>
        <dbReference type="ARBA" id="ARBA00023136"/>
    </source>
</evidence>
<organism evidence="10 11">
    <name type="scientific">Pseudidiomarina sediminum</name>
    <dbReference type="NCBI Taxonomy" id="431675"/>
    <lineage>
        <taxon>Bacteria</taxon>
        <taxon>Pseudomonadati</taxon>
        <taxon>Pseudomonadota</taxon>
        <taxon>Gammaproteobacteria</taxon>
        <taxon>Alteromonadales</taxon>
        <taxon>Idiomarinaceae</taxon>
        <taxon>Pseudidiomarina</taxon>
    </lineage>
</organism>
<keyword evidence="4 8" id="KW-0472">Membrane</keyword>
<dbReference type="Gene3D" id="3.40.190.10">
    <property type="entry name" value="Periplasmic binding protein-like II"/>
    <property type="match status" value="2"/>
</dbReference>
<reference evidence="11" key="1">
    <citation type="journal article" date="2018" name="Front. Microbiol.">
        <title>Genome-Based Analysis Reveals the Taxonomy and Diversity of the Family Idiomarinaceae.</title>
        <authorList>
            <person name="Liu Y."/>
            <person name="Lai Q."/>
            <person name="Shao Z."/>
        </authorList>
    </citation>
    <scope>NUCLEOTIDE SEQUENCE [LARGE SCALE GENOMIC DNA]</scope>
    <source>
        <strain evidence="11">c121</strain>
    </source>
</reference>
<evidence type="ECO:0000256" key="5">
    <source>
        <dbReference type="ARBA" id="ARBA00023237"/>
    </source>
</evidence>
<dbReference type="GO" id="GO:0071555">
    <property type="term" value="P:cell wall organization"/>
    <property type="evidence" value="ECO:0007669"/>
    <property type="project" value="UniProtKB-KW"/>
</dbReference>
<evidence type="ECO:0000256" key="7">
    <source>
        <dbReference type="ARBA" id="ARBA00023316"/>
    </source>
</evidence>
<dbReference type="Pfam" id="PF01464">
    <property type="entry name" value="SLT"/>
    <property type="match status" value="1"/>
</dbReference>
<gene>
    <name evidence="8" type="primary">mltF</name>
    <name evidence="10" type="ORF">CWI80_11645</name>
</gene>
<dbReference type="PROSITE" id="PS00922">
    <property type="entry name" value="TRANSGLYCOSYLASE"/>
    <property type="match status" value="1"/>
</dbReference>
<dbReference type="GO" id="GO:0009279">
    <property type="term" value="C:cell outer membrane"/>
    <property type="evidence" value="ECO:0007669"/>
    <property type="project" value="UniProtKB-SubCell"/>
</dbReference>
<dbReference type="PANTHER" id="PTHR35936">
    <property type="entry name" value="MEMBRANE-BOUND LYTIC MUREIN TRANSGLYCOSYLASE F"/>
    <property type="match status" value="1"/>
</dbReference>
<comment type="similarity">
    <text evidence="8">In the C-terminal section; belongs to the transglycosylase Slt family.</text>
</comment>
<dbReference type="Proteomes" id="UP000287022">
    <property type="component" value="Unassembled WGS sequence"/>
</dbReference>
<evidence type="ECO:0000259" key="9">
    <source>
        <dbReference type="SMART" id="SM00062"/>
    </source>
</evidence>
<dbReference type="InterPro" id="IPR023346">
    <property type="entry name" value="Lysozyme-like_dom_sf"/>
</dbReference>
<keyword evidence="6 8" id="KW-0456">Lyase</keyword>
<evidence type="ECO:0000313" key="11">
    <source>
        <dbReference type="Proteomes" id="UP000287022"/>
    </source>
</evidence>
<dbReference type="InterPro" id="IPR000189">
    <property type="entry name" value="Transglyc_AS"/>
</dbReference>
<dbReference type="GO" id="GO:0008933">
    <property type="term" value="F:peptidoglycan lytic transglycosylase activity"/>
    <property type="evidence" value="ECO:0007669"/>
    <property type="project" value="UniProtKB-UniRule"/>
</dbReference>
<dbReference type="HAMAP" id="MF_02016">
    <property type="entry name" value="MltF"/>
    <property type="match status" value="1"/>
</dbReference>
<evidence type="ECO:0000256" key="6">
    <source>
        <dbReference type="ARBA" id="ARBA00023239"/>
    </source>
</evidence>
<dbReference type="GO" id="GO:0016998">
    <property type="term" value="P:cell wall macromolecule catabolic process"/>
    <property type="evidence" value="ECO:0007669"/>
    <property type="project" value="UniProtKB-UniRule"/>
</dbReference>
<dbReference type="PANTHER" id="PTHR35936:SF32">
    <property type="entry name" value="MEMBRANE-BOUND LYTIC MUREIN TRANSGLYCOSYLASE F"/>
    <property type="match status" value="1"/>
</dbReference>
<evidence type="ECO:0000256" key="8">
    <source>
        <dbReference type="HAMAP-Rule" id="MF_02016"/>
    </source>
</evidence>
<feature type="active site" evidence="8">
    <location>
        <position position="311"/>
    </location>
</feature>
<dbReference type="AlphaFoldDB" id="A0A432Z0Y9"/>
<keyword evidence="7 8" id="KW-0961">Cell wall biogenesis/degradation</keyword>
<dbReference type="InterPro" id="IPR008258">
    <property type="entry name" value="Transglycosylase_SLT_dom_1"/>
</dbReference>
<dbReference type="CDD" id="cd01009">
    <property type="entry name" value="PBP2_YfhD_N"/>
    <property type="match status" value="1"/>
</dbReference>
<feature type="chain" id="PRO_5019595140" description="Membrane-bound lytic murein transglycosylase F" evidence="8">
    <location>
        <begin position="27"/>
        <end position="479"/>
    </location>
</feature>
<feature type="domain" description="Solute-binding protein family 3/N-terminal" evidence="9">
    <location>
        <begin position="42"/>
        <end position="266"/>
    </location>
</feature>
<dbReference type="Pfam" id="PF00497">
    <property type="entry name" value="SBP_bac_3"/>
    <property type="match status" value="1"/>
</dbReference>
<dbReference type="InterPro" id="IPR023703">
    <property type="entry name" value="MltF"/>
</dbReference>
<dbReference type="SUPFAM" id="SSF53955">
    <property type="entry name" value="Lysozyme-like"/>
    <property type="match status" value="1"/>
</dbReference>
<dbReference type="SUPFAM" id="SSF53850">
    <property type="entry name" value="Periplasmic binding protein-like II"/>
    <property type="match status" value="1"/>
</dbReference>
<dbReference type="CDD" id="cd13403">
    <property type="entry name" value="MLTF-like"/>
    <property type="match status" value="1"/>
</dbReference>
<keyword evidence="5 8" id="KW-0998">Cell outer membrane</keyword>
<dbReference type="STRING" id="1122124.GCA_000423165_02205"/>
<dbReference type="SMART" id="SM00062">
    <property type="entry name" value="PBPb"/>
    <property type="match status" value="1"/>
</dbReference>
<comment type="similarity">
    <text evidence="8">In the N-terminal section; belongs to the bacterial solute-binding protein 3 family.</text>
</comment>
<comment type="similarity">
    <text evidence="1">Belongs to the transglycosylase Slt family.</text>
</comment>
<dbReference type="GO" id="GO:0009253">
    <property type="term" value="P:peptidoglycan catabolic process"/>
    <property type="evidence" value="ECO:0007669"/>
    <property type="project" value="TreeGrafter"/>
</dbReference>
<evidence type="ECO:0000256" key="1">
    <source>
        <dbReference type="ARBA" id="ARBA00007734"/>
    </source>
</evidence>
<sequence length="479" mass="54816" precursor="true">MFHRQGVASVTRFFALLALLFLVGCAPQPQPDHLTQIQERGVLRVGTLLGPTTYYHDLESETGLEYALAANFAEQLGVELEVVSRYNLNDLFTLLDQHQVDVVAAGLDRTPARDRRYRFGPPYQEVAQRLVYRQGSRARPREWSQVDDEVVVVAGSSHHDWLQRNAKNYPNLRWRATNEHDAAELLRAVIDGDIAFTITDSNILDMQRRYFPNISVAFTVRDDLDISWMLAAERDASLYAEVLKFFGELRGSGELARLVDQYFGHAAQFNYVDTSAFIKAVQTSLPKYRDFFVEHSGRLDWRLLAAISYQESLWNPRAVSPTGVRGLMMLTLPTAEAMGVTSRLNPEQSIRGGARYFERMHDTIPARIPEPDRTWFALAAYNIGYGHLEDARVLTERQGADPDRWIDVRKRLPLLRQKKYYRQTRYGFARGDEPVRYVGNIRRYYDTLVWLDERGRIPAQPIEISLPSGSGDEAPDAQQ</sequence>
<dbReference type="EMBL" id="PIQE01000004">
    <property type="protein sequence ID" value="RUO69858.1"/>
    <property type="molecule type" value="Genomic_DNA"/>
</dbReference>
<comment type="similarity">
    <text evidence="2">Belongs to the bacterial solute-binding protein 3 family.</text>
</comment>
<feature type="region of interest" description="LT domain" evidence="8">
    <location>
        <begin position="267"/>
        <end position="479"/>
    </location>
</feature>
<name>A0A432Z0Y9_9GAMM</name>
<evidence type="ECO:0000256" key="3">
    <source>
        <dbReference type="ARBA" id="ARBA00022729"/>
    </source>
</evidence>
<comment type="caution">
    <text evidence="10">The sequence shown here is derived from an EMBL/GenBank/DDBJ whole genome shotgun (WGS) entry which is preliminary data.</text>
</comment>
<accession>A0A432Z0Y9</accession>
<evidence type="ECO:0000313" key="10">
    <source>
        <dbReference type="EMBL" id="RUO69858.1"/>
    </source>
</evidence>
<dbReference type="NCBIfam" id="NF008112">
    <property type="entry name" value="PRK10859.1"/>
    <property type="match status" value="1"/>
</dbReference>
<dbReference type="PROSITE" id="PS51257">
    <property type="entry name" value="PROKAR_LIPOPROTEIN"/>
    <property type="match status" value="1"/>
</dbReference>
<protein>
    <recommendedName>
        <fullName evidence="8">Membrane-bound lytic murein transglycosylase F</fullName>
        <ecNumber evidence="8">4.2.2.n1</ecNumber>
    </recommendedName>
    <alternativeName>
        <fullName evidence="8">Murein lyase F</fullName>
    </alternativeName>
</protein>
<comment type="subcellular location">
    <subcellularLocation>
        <location evidence="8">Cell outer membrane</location>
        <topology evidence="8">Peripheral membrane protein</topology>
    </subcellularLocation>
    <text evidence="8">Attached to the inner leaflet of the outer membrane.</text>
</comment>
<comment type="catalytic activity">
    <reaction evidence="8">
        <text>Exolytic cleavage of the (1-&gt;4)-beta-glycosidic linkage between N-acetylmuramic acid (MurNAc) and N-acetylglucosamine (GlcNAc) residues in peptidoglycan, from either the reducing or the non-reducing ends of the peptidoglycan chains, with concomitant formation of a 1,6-anhydrobond in the MurNAc residue.</text>
        <dbReference type="EC" id="4.2.2.n1"/>
    </reaction>
</comment>
<feature type="signal peptide" evidence="8">
    <location>
        <begin position="1"/>
        <end position="26"/>
    </location>
</feature>
<comment type="domain">
    <text evidence="8">The N-terminal domain does not have lytic activity and probably modulates enzymatic activity. The C-terminal domain is the catalytic active domain.</text>
</comment>
<evidence type="ECO:0000256" key="2">
    <source>
        <dbReference type="ARBA" id="ARBA00010333"/>
    </source>
</evidence>
<keyword evidence="3 8" id="KW-0732">Signal</keyword>
<keyword evidence="11" id="KW-1185">Reference proteome</keyword>
<dbReference type="EC" id="4.2.2.n1" evidence="8"/>
<comment type="caution">
    <text evidence="8">Lacks conserved residue(s) required for the propagation of feature annotation.</text>
</comment>
<proteinExistence type="inferred from homology"/>
<dbReference type="InterPro" id="IPR001638">
    <property type="entry name" value="Solute-binding_3/MltF_N"/>
</dbReference>